<feature type="domain" description="Ketoreductase" evidence="3">
    <location>
        <begin position="7"/>
        <end position="196"/>
    </location>
</feature>
<gene>
    <name evidence="4" type="ORF">GCM10017083_40600</name>
</gene>
<dbReference type="SUPFAM" id="SSF51735">
    <property type="entry name" value="NAD(P)-binding Rossmann-fold domains"/>
    <property type="match status" value="1"/>
</dbReference>
<dbReference type="SMART" id="SM00822">
    <property type="entry name" value="PKS_KR"/>
    <property type="match status" value="1"/>
</dbReference>
<dbReference type="InterPro" id="IPR002347">
    <property type="entry name" value="SDR_fam"/>
</dbReference>
<dbReference type="InterPro" id="IPR036291">
    <property type="entry name" value="NAD(P)-bd_dom_sf"/>
</dbReference>
<dbReference type="Pfam" id="PF00106">
    <property type="entry name" value="adh_short"/>
    <property type="match status" value="1"/>
</dbReference>
<dbReference type="InterPro" id="IPR057326">
    <property type="entry name" value="KR_dom"/>
</dbReference>
<name>A0A918XUV5_9PROT</name>
<proteinExistence type="inferred from homology"/>
<comment type="caution">
    <text evidence="4">The sequence shown here is derived from an EMBL/GenBank/DDBJ whole genome shotgun (WGS) entry which is preliminary data.</text>
</comment>
<dbReference type="PANTHER" id="PTHR44196:SF1">
    <property type="entry name" value="DEHYDROGENASE_REDUCTASE SDR FAMILY MEMBER 7B"/>
    <property type="match status" value="1"/>
</dbReference>
<dbReference type="RefSeq" id="WP_189993046.1">
    <property type="nucleotide sequence ID" value="NZ_BMZS01000010.1"/>
</dbReference>
<organism evidence="4 5">
    <name type="scientific">Thalassobaculum fulvum</name>
    <dbReference type="NCBI Taxonomy" id="1633335"/>
    <lineage>
        <taxon>Bacteria</taxon>
        <taxon>Pseudomonadati</taxon>
        <taxon>Pseudomonadota</taxon>
        <taxon>Alphaproteobacteria</taxon>
        <taxon>Rhodospirillales</taxon>
        <taxon>Thalassobaculaceae</taxon>
        <taxon>Thalassobaculum</taxon>
    </lineage>
</organism>
<dbReference type="CDD" id="cd05233">
    <property type="entry name" value="SDR_c"/>
    <property type="match status" value="1"/>
</dbReference>
<reference evidence="4" key="1">
    <citation type="journal article" date="2014" name="Int. J. Syst. Evol. Microbiol.">
        <title>Complete genome sequence of Corynebacterium casei LMG S-19264T (=DSM 44701T), isolated from a smear-ripened cheese.</title>
        <authorList>
            <consortium name="US DOE Joint Genome Institute (JGI-PGF)"/>
            <person name="Walter F."/>
            <person name="Albersmeier A."/>
            <person name="Kalinowski J."/>
            <person name="Ruckert C."/>
        </authorList>
    </citation>
    <scope>NUCLEOTIDE SEQUENCE</scope>
    <source>
        <strain evidence="4">KCTC 42651</strain>
    </source>
</reference>
<comment type="similarity">
    <text evidence="1">Belongs to the short-chain dehydrogenases/reductases (SDR) family.</text>
</comment>
<evidence type="ECO:0000259" key="3">
    <source>
        <dbReference type="SMART" id="SM00822"/>
    </source>
</evidence>
<protein>
    <submittedName>
        <fullName evidence="4">Oxidoreductase</fullName>
    </submittedName>
</protein>
<dbReference type="GO" id="GO:0016020">
    <property type="term" value="C:membrane"/>
    <property type="evidence" value="ECO:0007669"/>
    <property type="project" value="TreeGrafter"/>
</dbReference>
<evidence type="ECO:0000313" key="5">
    <source>
        <dbReference type="Proteomes" id="UP000630353"/>
    </source>
</evidence>
<dbReference type="PRINTS" id="PR00081">
    <property type="entry name" value="GDHRDH"/>
</dbReference>
<dbReference type="AlphaFoldDB" id="A0A918XUV5"/>
<accession>A0A918XUV5</accession>
<evidence type="ECO:0000313" key="4">
    <source>
        <dbReference type="EMBL" id="GHD58118.1"/>
    </source>
</evidence>
<dbReference type="GO" id="GO:0016491">
    <property type="term" value="F:oxidoreductase activity"/>
    <property type="evidence" value="ECO:0007669"/>
    <property type="project" value="UniProtKB-KW"/>
</dbReference>
<evidence type="ECO:0000256" key="2">
    <source>
        <dbReference type="ARBA" id="ARBA00023002"/>
    </source>
</evidence>
<sequence>MRTLDGKIVWITGAGTGIGEASARLLALAGMTVVLSGRRAEPLEETAETIRATGGRAEVIALDVADRDAVFEAAAAIDRAHGRIDMLFANAGTNLTPRNWSDAIADRAVLDGWDAVIDANVKGVYNGVAAVLPAMRRQGDGLVVITSSWAGRFYSQVAGVAYGASKHAVMSISAHINMQEGVNGIRACAICPGEVATPILDRRPVKLTPEELERLIQPEDIAEAALFVARMHPRTSIHEILVAPTFPRAKG</sequence>
<dbReference type="Gene3D" id="3.40.50.720">
    <property type="entry name" value="NAD(P)-binding Rossmann-like Domain"/>
    <property type="match status" value="1"/>
</dbReference>
<dbReference type="PANTHER" id="PTHR44196">
    <property type="entry name" value="DEHYDROGENASE/REDUCTASE SDR FAMILY MEMBER 7B"/>
    <property type="match status" value="1"/>
</dbReference>
<dbReference type="Proteomes" id="UP000630353">
    <property type="component" value="Unassembled WGS sequence"/>
</dbReference>
<keyword evidence="5" id="KW-1185">Reference proteome</keyword>
<dbReference type="EMBL" id="BMZS01000010">
    <property type="protein sequence ID" value="GHD58118.1"/>
    <property type="molecule type" value="Genomic_DNA"/>
</dbReference>
<keyword evidence="2" id="KW-0560">Oxidoreductase</keyword>
<reference evidence="4" key="2">
    <citation type="submission" date="2020-09" db="EMBL/GenBank/DDBJ databases">
        <authorList>
            <person name="Sun Q."/>
            <person name="Kim S."/>
        </authorList>
    </citation>
    <scope>NUCLEOTIDE SEQUENCE</scope>
    <source>
        <strain evidence="4">KCTC 42651</strain>
    </source>
</reference>
<evidence type="ECO:0000256" key="1">
    <source>
        <dbReference type="ARBA" id="ARBA00006484"/>
    </source>
</evidence>